<feature type="domain" description="Pili assembly chaperone N-terminal" evidence="10">
    <location>
        <begin position="28"/>
        <end position="143"/>
    </location>
</feature>
<dbReference type="Pfam" id="PF02753">
    <property type="entry name" value="PapD_C"/>
    <property type="match status" value="1"/>
</dbReference>
<keyword evidence="6 8" id="KW-0143">Chaperone</keyword>
<dbReference type="Proteomes" id="UP000255169">
    <property type="component" value="Unassembled WGS sequence"/>
</dbReference>
<dbReference type="FunFam" id="2.60.40.10:FF:000458">
    <property type="entry name" value="Molecular chaperone FimC"/>
    <property type="match status" value="1"/>
</dbReference>
<dbReference type="PANTHER" id="PTHR30251:SF5">
    <property type="entry name" value="FIMBRIAL CHAPARONE PROTEIN"/>
    <property type="match status" value="1"/>
</dbReference>
<dbReference type="InterPro" id="IPR013783">
    <property type="entry name" value="Ig-like_fold"/>
</dbReference>
<organism evidence="13 14">
    <name type="scientific">Yersinia ruckeri</name>
    <dbReference type="NCBI Taxonomy" id="29486"/>
    <lineage>
        <taxon>Bacteria</taxon>
        <taxon>Pseudomonadati</taxon>
        <taxon>Pseudomonadota</taxon>
        <taxon>Gammaproteobacteria</taxon>
        <taxon>Enterobacterales</taxon>
        <taxon>Yersiniaceae</taxon>
        <taxon>Yersinia</taxon>
    </lineage>
</organism>
<reference evidence="13 14" key="2">
    <citation type="submission" date="2018-06" db="EMBL/GenBank/DDBJ databases">
        <authorList>
            <consortium name="Pathogen Informatics"/>
            <person name="Doyle S."/>
        </authorList>
    </citation>
    <scope>NUCLEOTIDE SEQUENCE [LARGE SCALE GENOMIC DNA]</scope>
    <source>
        <strain evidence="13 14">NCTC10476</strain>
    </source>
</reference>
<dbReference type="Gene3D" id="2.60.40.10">
    <property type="entry name" value="Immunoglobulins"/>
    <property type="match status" value="2"/>
</dbReference>
<proteinExistence type="inferred from homology"/>
<feature type="domain" description="Pili assembly chaperone C-terminal" evidence="11">
    <location>
        <begin position="166"/>
        <end position="225"/>
    </location>
</feature>
<dbReference type="EMBL" id="UHJG01000001">
    <property type="protein sequence ID" value="SUQ00449.1"/>
    <property type="molecule type" value="Genomic_DNA"/>
</dbReference>
<evidence type="ECO:0000256" key="9">
    <source>
        <dbReference type="SAM" id="SignalP"/>
    </source>
</evidence>
<dbReference type="PATRIC" id="fig|29486.44.peg.925"/>
<dbReference type="PROSITE" id="PS00635">
    <property type="entry name" value="PILI_CHAPERONE"/>
    <property type="match status" value="1"/>
</dbReference>
<dbReference type="GeneID" id="66878136"/>
<evidence type="ECO:0000259" key="10">
    <source>
        <dbReference type="Pfam" id="PF00345"/>
    </source>
</evidence>
<dbReference type="STRING" id="29486.UGYR_11640"/>
<evidence type="ECO:0000313" key="12">
    <source>
        <dbReference type="EMBL" id="CEK26151.1"/>
    </source>
</evidence>
<dbReference type="eggNOG" id="COG3121">
    <property type="taxonomic scope" value="Bacteria"/>
</dbReference>
<evidence type="ECO:0000256" key="6">
    <source>
        <dbReference type="ARBA" id="ARBA00023186"/>
    </source>
</evidence>
<dbReference type="InterPro" id="IPR050643">
    <property type="entry name" value="Periplasmic_pilus_chap"/>
</dbReference>
<dbReference type="OrthoDB" id="9131059at2"/>
<dbReference type="AlphaFoldDB" id="A0A085U9I0"/>
<dbReference type="SUPFAM" id="SSF49354">
    <property type="entry name" value="PapD-like"/>
    <property type="match status" value="1"/>
</dbReference>
<dbReference type="InterPro" id="IPR001829">
    <property type="entry name" value="Pili_assmbl_chaperone_bac"/>
</dbReference>
<keyword evidence="5" id="KW-0574">Periplasm</keyword>
<dbReference type="InterPro" id="IPR008962">
    <property type="entry name" value="PapD-like_sf"/>
</dbReference>
<gene>
    <name evidence="13" type="primary">papD_2</name>
    <name evidence="12" type="ORF">CSF007_1815</name>
    <name evidence="13" type="ORF">NCTC10476_01741</name>
</gene>
<evidence type="ECO:0000256" key="2">
    <source>
        <dbReference type="ARBA" id="ARBA00007399"/>
    </source>
</evidence>
<keyword evidence="14" id="KW-1185">Reference proteome</keyword>
<dbReference type="PANTHER" id="PTHR30251">
    <property type="entry name" value="PILUS ASSEMBLY CHAPERONE"/>
    <property type="match status" value="1"/>
</dbReference>
<dbReference type="EMBL" id="LN681231">
    <property type="protein sequence ID" value="CEK26151.1"/>
    <property type="molecule type" value="Genomic_DNA"/>
</dbReference>
<keyword evidence="7" id="KW-0393">Immunoglobulin domain</keyword>
<dbReference type="InterPro" id="IPR036316">
    <property type="entry name" value="Pili_assmbl_chap_C_dom_sf"/>
</dbReference>
<dbReference type="SUPFAM" id="SSF49584">
    <property type="entry name" value="Periplasmic chaperone C-domain"/>
    <property type="match status" value="1"/>
</dbReference>
<evidence type="ECO:0000256" key="5">
    <source>
        <dbReference type="ARBA" id="ARBA00022764"/>
    </source>
</evidence>
<sequence length="244" mass="26896">MKRRLHRGFTRTLILLLCLGLSSAQAALVLDRTRVIYHQGMQSVSITVTNKSTLPYVAQSWIEDSAGKKITAPFLALPPLQRVEAGDRNIVRVTLLPNSALPQDRESVFYLNIREIPPKTDRPNALQIALHSKIKLFYRPDSVIPPRGENNAAKLTITTQATQLTIKNTTPLHVTLVGIAVGEGKSPLEFDAKMLAPGESLVVPTHRVISGRIYLSHMNDYGGQQDTAYNCSGSLCSSQDKQRS</sequence>
<reference evidence="12" key="1">
    <citation type="journal article" date="2015" name="Genome Announc.">
        <title>Complete Genome Sequence of Yersinia ruckeri Strain CSF007-82, Etiologic Agent of Red Mouth Disease in Salmonid Fish.</title>
        <authorList>
            <person name="Nelson M.C."/>
            <person name="LaPatra S.E."/>
            <person name="Welch T.J."/>
            <person name="Graf J."/>
        </authorList>
    </citation>
    <scope>NUCLEOTIDE SEQUENCE</scope>
    <source>
        <strain evidence="12">CSF007-82</strain>
    </source>
</reference>
<keyword evidence="4 9" id="KW-0732">Signal</keyword>
<dbReference type="Pfam" id="PF00345">
    <property type="entry name" value="PapD_N"/>
    <property type="match status" value="1"/>
</dbReference>
<dbReference type="KEGG" id="yrb:UGYR_11640"/>
<keyword evidence="3" id="KW-1029">Fimbrium biogenesis</keyword>
<comment type="subcellular location">
    <subcellularLocation>
        <location evidence="1 8">Periplasm</location>
    </subcellularLocation>
</comment>
<dbReference type="InterPro" id="IPR016147">
    <property type="entry name" value="Pili_assmbl_chaperone_N"/>
</dbReference>
<evidence type="ECO:0000313" key="14">
    <source>
        <dbReference type="Proteomes" id="UP000255169"/>
    </source>
</evidence>
<protein>
    <submittedName>
        <fullName evidence="13">Fimbrial chaperone protein</fullName>
    </submittedName>
    <submittedName>
        <fullName evidence="12">Periplasmic fimbrial chaperone StfD</fullName>
    </submittedName>
</protein>
<dbReference type="PRINTS" id="PR00969">
    <property type="entry name" value="CHAPERONPILI"/>
</dbReference>
<evidence type="ECO:0000256" key="7">
    <source>
        <dbReference type="ARBA" id="ARBA00023319"/>
    </source>
</evidence>
<dbReference type="InterPro" id="IPR018046">
    <property type="entry name" value="Pili_assmbl_chaperone_CS"/>
</dbReference>
<evidence type="ECO:0000256" key="1">
    <source>
        <dbReference type="ARBA" id="ARBA00004418"/>
    </source>
</evidence>
<evidence type="ECO:0000256" key="8">
    <source>
        <dbReference type="RuleBase" id="RU003918"/>
    </source>
</evidence>
<evidence type="ECO:0000259" key="11">
    <source>
        <dbReference type="Pfam" id="PF02753"/>
    </source>
</evidence>
<accession>A0A085U9I0</accession>
<evidence type="ECO:0000256" key="3">
    <source>
        <dbReference type="ARBA" id="ARBA00022558"/>
    </source>
</evidence>
<evidence type="ECO:0000256" key="4">
    <source>
        <dbReference type="ARBA" id="ARBA00022729"/>
    </source>
</evidence>
<name>A0A085U9I0_YERRU</name>
<dbReference type="GO" id="GO:0071555">
    <property type="term" value="P:cell wall organization"/>
    <property type="evidence" value="ECO:0007669"/>
    <property type="project" value="InterPro"/>
</dbReference>
<feature type="chain" id="PRO_5015029304" evidence="9">
    <location>
        <begin position="27"/>
        <end position="244"/>
    </location>
</feature>
<comment type="similarity">
    <text evidence="2 8">Belongs to the periplasmic pilus chaperone family.</text>
</comment>
<dbReference type="RefSeq" id="WP_004722446.1">
    <property type="nucleotide sequence ID" value="NZ_CABIHR010000033.1"/>
</dbReference>
<dbReference type="GO" id="GO:0030288">
    <property type="term" value="C:outer membrane-bounded periplasmic space"/>
    <property type="evidence" value="ECO:0007669"/>
    <property type="project" value="InterPro"/>
</dbReference>
<feature type="signal peptide" evidence="9">
    <location>
        <begin position="1"/>
        <end position="26"/>
    </location>
</feature>
<evidence type="ECO:0000313" key="13">
    <source>
        <dbReference type="EMBL" id="SUQ00449.1"/>
    </source>
</evidence>
<dbReference type="InterPro" id="IPR016148">
    <property type="entry name" value="Pili_assmbl_chaperone_C"/>
</dbReference>